<comment type="caution">
    <text evidence="12">The sequence shown here is derived from an EMBL/GenBank/DDBJ whole genome shotgun (WGS) entry which is preliminary data.</text>
</comment>
<evidence type="ECO:0000256" key="8">
    <source>
        <dbReference type="ARBA" id="ARBA00023136"/>
    </source>
</evidence>
<sequence length="165" mass="17574">MCRRRGFSLIELMVTIAIVAILLSVALPSMADAIARNRIASSANAFLAGLNYARTEAIRRNGAAGVCPTKSGVVCDGDWGDRWLVFAGKPTEPTVLSLGEFSDKDQFTSESPTSKSITFDARGMLAVAPNAFELRPVDCGAGKPMRRLFSVQRTGSVSVMKGACL</sequence>
<dbReference type="EMBL" id="JACHHP010000002">
    <property type="protein sequence ID" value="MBB5208145.1"/>
    <property type="molecule type" value="Genomic_DNA"/>
</dbReference>
<dbReference type="InterPro" id="IPR022346">
    <property type="entry name" value="T2SS_GspH"/>
</dbReference>
<comment type="similarity">
    <text evidence="9">Belongs to the GSP H family.</text>
</comment>
<dbReference type="PROSITE" id="PS00409">
    <property type="entry name" value="PROKAR_NTER_METHYL"/>
    <property type="match status" value="1"/>
</dbReference>
<keyword evidence="7" id="KW-1133">Transmembrane helix</keyword>
<accession>A0A7W8G1Z0</accession>
<dbReference type="Gene3D" id="3.55.40.10">
    <property type="entry name" value="minor pseudopilin epsh domain"/>
    <property type="match status" value="1"/>
</dbReference>
<evidence type="ECO:0000256" key="10">
    <source>
        <dbReference type="ARBA" id="ARBA00030775"/>
    </source>
</evidence>
<dbReference type="Pfam" id="PF12019">
    <property type="entry name" value="GspH"/>
    <property type="match status" value="1"/>
</dbReference>
<organism evidence="12 13">
    <name type="scientific">Chiayiivirga flava</name>
    <dbReference type="NCBI Taxonomy" id="659595"/>
    <lineage>
        <taxon>Bacteria</taxon>
        <taxon>Pseudomonadati</taxon>
        <taxon>Pseudomonadota</taxon>
        <taxon>Gammaproteobacteria</taxon>
        <taxon>Lysobacterales</taxon>
        <taxon>Lysobacteraceae</taxon>
        <taxon>Chiayiivirga</taxon>
    </lineage>
</organism>
<name>A0A7W8G1Z0_9GAMM</name>
<dbReference type="AlphaFoldDB" id="A0A7W8G1Z0"/>
<evidence type="ECO:0000256" key="4">
    <source>
        <dbReference type="ARBA" id="ARBA00022481"/>
    </source>
</evidence>
<keyword evidence="13" id="KW-1185">Reference proteome</keyword>
<dbReference type="GO" id="GO:0015628">
    <property type="term" value="P:protein secretion by the type II secretion system"/>
    <property type="evidence" value="ECO:0007669"/>
    <property type="project" value="InterPro"/>
</dbReference>
<keyword evidence="6" id="KW-0812">Transmembrane</keyword>
<keyword evidence="8" id="KW-0472">Membrane</keyword>
<dbReference type="GO" id="GO:0005886">
    <property type="term" value="C:plasma membrane"/>
    <property type="evidence" value="ECO:0007669"/>
    <property type="project" value="UniProtKB-SubCell"/>
</dbReference>
<dbReference type="InterPro" id="IPR045584">
    <property type="entry name" value="Pilin-like"/>
</dbReference>
<evidence type="ECO:0000256" key="3">
    <source>
        <dbReference type="ARBA" id="ARBA00022475"/>
    </source>
</evidence>
<evidence type="ECO:0000256" key="2">
    <source>
        <dbReference type="ARBA" id="ARBA00021549"/>
    </source>
</evidence>
<keyword evidence="4" id="KW-0488">Methylation</keyword>
<dbReference type="GO" id="GO:0015627">
    <property type="term" value="C:type II protein secretion system complex"/>
    <property type="evidence" value="ECO:0007669"/>
    <property type="project" value="InterPro"/>
</dbReference>
<evidence type="ECO:0000259" key="11">
    <source>
        <dbReference type="Pfam" id="PF12019"/>
    </source>
</evidence>
<proteinExistence type="inferred from homology"/>
<evidence type="ECO:0000256" key="7">
    <source>
        <dbReference type="ARBA" id="ARBA00022989"/>
    </source>
</evidence>
<dbReference type="NCBIfam" id="TIGR02532">
    <property type="entry name" value="IV_pilin_GFxxxE"/>
    <property type="match status" value="1"/>
</dbReference>
<protein>
    <recommendedName>
        <fullName evidence="2">Type II secretion system protein H</fullName>
    </recommendedName>
    <alternativeName>
        <fullName evidence="10">General secretion pathway protein H</fullName>
    </alternativeName>
</protein>
<dbReference type="RefSeq" id="WP_221281978.1">
    <property type="nucleotide sequence ID" value="NZ_JACHHP010000002.1"/>
</dbReference>
<evidence type="ECO:0000256" key="9">
    <source>
        <dbReference type="ARBA" id="ARBA00025772"/>
    </source>
</evidence>
<comment type="subcellular location">
    <subcellularLocation>
        <location evidence="1">Cell inner membrane</location>
        <topology evidence="1">Single-pass membrane protein</topology>
    </subcellularLocation>
</comment>
<dbReference type="Proteomes" id="UP000521199">
    <property type="component" value="Unassembled WGS sequence"/>
</dbReference>
<evidence type="ECO:0000256" key="1">
    <source>
        <dbReference type="ARBA" id="ARBA00004377"/>
    </source>
</evidence>
<evidence type="ECO:0000313" key="13">
    <source>
        <dbReference type="Proteomes" id="UP000521199"/>
    </source>
</evidence>
<evidence type="ECO:0000256" key="5">
    <source>
        <dbReference type="ARBA" id="ARBA00022519"/>
    </source>
</evidence>
<feature type="domain" description="General secretion pathway GspH" evidence="11">
    <location>
        <begin position="43"/>
        <end position="155"/>
    </location>
</feature>
<dbReference type="InterPro" id="IPR012902">
    <property type="entry name" value="N_methyl_site"/>
</dbReference>
<evidence type="ECO:0000313" key="12">
    <source>
        <dbReference type="EMBL" id="MBB5208145.1"/>
    </source>
</evidence>
<dbReference type="SUPFAM" id="SSF54523">
    <property type="entry name" value="Pili subunits"/>
    <property type="match status" value="1"/>
</dbReference>
<dbReference type="Pfam" id="PF07963">
    <property type="entry name" value="N_methyl"/>
    <property type="match status" value="1"/>
</dbReference>
<keyword evidence="3" id="KW-1003">Cell membrane</keyword>
<reference evidence="12 13" key="1">
    <citation type="submission" date="2020-08" db="EMBL/GenBank/DDBJ databases">
        <title>Genomic Encyclopedia of Type Strains, Phase IV (KMG-IV): sequencing the most valuable type-strain genomes for metagenomic binning, comparative biology and taxonomic classification.</title>
        <authorList>
            <person name="Goeker M."/>
        </authorList>
    </citation>
    <scope>NUCLEOTIDE SEQUENCE [LARGE SCALE GENOMIC DNA]</scope>
    <source>
        <strain evidence="12 13">DSM 24163</strain>
    </source>
</reference>
<evidence type="ECO:0000256" key="6">
    <source>
        <dbReference type="ARBA" id="ARBA00022692"/>
    </source>
</evidence>
<keyword evidence="5" id="KW-0997">Cell inner membrane</keyword>
<gene>
    <name evidence="12" type="ORF">HNQ52_001674</name>
</gene>